<protein>
    <submittedName>
        <fullName evidence="1">14760_t:CDS:1</fullName>
    </submittedName>
</protein>
<dbReference type="Proteomes" id="UP000789702">
    <property type="component" value="Unassembled WGS sequence"/>
</dbReference>
<feature type="non-terminal residue" evidence="1">
    <location>
        <position position="1"/>
    </location>
</feature>
<gene>
    <name evidence="1" type="ORF">DHETER_LOCUS12105</name>
</gene>
<reference evidence="1" key="1">
    <citation type="submission" date="2021-06" db="EMBL/GenBank/DDBJ databases">
        <authorList>
            <person name="Kallberg Y."/>
            <person name="Tangrot J."/>
            <person name="Rosling A."/>
        </authorList>
    </citation>
    <scope>NUCLEOTIDE SEQUENCE</scope>
    <source>
        <strain evidence="1">IL203A</strain>
    </source>
</reference>
<evidence type="ECO:0000313" key="1">
    <source>
        <dbReference type="EMBL" id="CAG8708092.1"/>
    </source>
</evidence>
<sequence length="119" mass="13313">GWAAEFRDKGIAANALWPLTVIETAALKMLDPDYGSDSRTPEIMADAAHIILTKNSKEFSGNFVIDEIILREHGQTEFDHYATRPGGKDMTIDLYIDDEIINLAKALKEAKSYNRNSKL</sequence>
<organism evidence="1 2">
    <name type="scientific">Dentiscutata heterogama</name>
    <dbReference type="NCBI Taxonomy" id="1316150"/>
    <lineage>
        <taxon>Eukaryota</taxon>
        <taxon>Fungi</taxon>
        <taxon>Fungi incertae sedis</taxon>
        <taxon>Mucoromycota</taxon>
        <taxon>Glomeromycotina</taxon>
        <taxon>Glomeromycetes</taxon>
        <taxon>Diversisporales</taxon>
        <taxon>Gigasporaceae</taxon>
        <taxon>Dentiscutata</taxon>
    </lineage>
</organism>
<keyword evidence="2" id="KW-1185">Reference proteome</keyword>
<proteinExistence type="predicted"/>
<name>A0ACA9PH23_9GLOM</name>
<accession>A0ACA9PH23</accession>
<comment type="caution">
    <text evidence="1">The sequence shown here is derived from an EMBL/GenBank/DDBJ whole genome shotgun (WGS) entry which is preliminary data.</text>
</comment>
<dbReference type="EMBL" id="CAJVPU010028703">
    <property type="protein sequence ID" value="CAG8708092.1"/>
    <property type="molecule type" value="Genomic_DNA"/>
</dbReference>
<evidence type="ECO:0000313" key="2">
    <source>
        <dbReference type="Proteomes" id="UP000789702"/>
    </source>
</evidence>